<evidence type="ECO:0000256" key="1">
    <source>
        <dbReference type="SAM" id="MobiDB-lite"/>
    </source>
</evidence>
<feature type="region of interest" description="Disordered" evidence="1">
    <location>
        <begin position="85"/>
        <end position="126"/>
    </location>
</feature>
<name>A0ABV3XK85_9ACTN</name>
<comment type="caution">
    <text evidence="3">The sequence shown here is derived from an EMBL/GenBank/DDBJ whole genome shotgun (WGS) entry which is preliminary data.</text>
</comment>
<evidence type="ECO:0000259" key="2">
    <source>
        <dbReference type="Pfam" id="PF01548"/>
    </source>
</evidence>
<dbReference type="EMBL" id="JBFNXQ010000100">
    <property type="protein sequence ID" value="MEX5721004.1"/>
    <property type="molecule type" value="Genomic_DNA"/>
</dbReference>
<dbReference type="Pfam" id="PF01548">
    <property type="entry name" value="DEDD_Tnp_IS110"/>
    <property type="match status" value="1"/>
</dbReference>
<dbReference type="RefSeq" id="WP_369209819.1">
    <property type="nucleotide sequence ID" value="NZ_JBFNXQ010000100.1"/>
</dbReference>
<evidence type="ECO:0000313" key="3">
    <source>
        <dbReference type="EMBL" id="MEX5721004.1"/>
    </source>
</evidence>
<dbReference type="InterPro" id="IPR002525">
    <property type="entry name" value="Transp_IS110-like_N"/>
</dbReference>
<dbReference type="PANTHER" id="PTHR33055:SF16">
    <property type="entry name" value="TRANSPOSASE FOR INSERTION SEQUENCE ELEMENT IS1547"/>
    <property type="match status" value="1"/>
</dbReference>
<dbReference type="InterPro" id="IPR047650">
    <property type="entry name" value="Transpos_IS110"/>
</dbReference>
<evidence type="ECO:0000313" key="4">
    <source>
        <dbReference type="Proteomes" id="UP001560045"/>
    </source>
</evidence>
<gene>
    <name evidence="3" type="ORF">ABQ292_21845</name>
</gene>
<proteinExistence type="predicted"/>
<protein>
    <submittedName>
        <fullName evidence="3">Transposase</fullName>
    </submittedName>
</protein>
<sequence length="126" mass="13840">MLAEEVDAVIGVDTHRDTHTAALLRPTGANIAATVISTDPAGFEQLLNFVLAHAPGPRLAWAVEGTRSYGVGLVRFLQRHGQRVIEVDHPKRPARRRGKSDRLDAVQAAREALARDTEHPPRRRTA</sequence>
<accession>A0ABV3XK85</accession>
<dbReference type="PANTHER" id="PTHR33055">
    <property type="entry name" value="TRANSPOSASE FOR INSERTION SEQUENCE ELEMENT IS1111A"/>
    <property type="match status" value="1"/>
</dbReference>
<reference evidence="3 4" key="1">
    <citation type="submission" date="2024-06" db="EMBL/GenBank/DDBJ databases">
        <title>Draft genome sequence of Geodermatophilus badlandi, a novel member of the Geodermatophilaceae isolated from badland sedimentary rocks in the Red desert, Wyoming, USA.</title>
        <authorList>
            <person name="Ben Tekaya S."/>
            <person name="Nouioui I."/>
            <person name="Flores G.M."/>
            <person name="Shaal M.N."/>
            <person name="Bredoire F."/>
            <person name="Basile F."/>
            <person name="Van Diepen L."/>
            <person name="Ward N.L."/>
        </authorList>
    </citation>
    <scope>NUCLEOTIDE SEQUENCE [LARGE SCALE GENOMIC DNA]</scope>
    <source>
        <strain evidence="3 4">WL48A</strain>
    </source>
</reference>
<feature type="domain" description="Transposase IS110-like N-terminal" evidence="2">
    <location>
        <begin position="10"/>
        <end position="118"/>
    </location>
</feature>
<keyword evidence="4" id="KW-1185">Reference proteome</keyword>
<organism evidence="3 4">
    <name type="scientific">Geodermatophilus maliterrae</name>
    <dbReference type="NCBI Taxonomy" id="3162531"/>
    <lineage>
        <taxon>Bacteria</taxon>
        <taxon>Bacillati</taxon>
        <taxon>Actinomycetota</taxon>
        <taxon>Actinomycetes</taxon>
        <taxon>Geodermatophilales</taxon>
        <taxon>Geodermatophilaceae</taxon>
        <taxon>Geodermatophilus</taxon>
    </lineage>
</organism>
<dbReference type="Proteomes" id="UP001560045">
    <property type="component" value="Unassembled WGS sequence"/>
</dbReference>